<sequence length="196" mass="22120">MKFWDGWEAWEKMVFVIVIVIAFGVLSYSRWRLRKYARAQSYQVAERARGVDLNEMLIDDVPFGARALESGVRVEGIWTPNHNTPSPNTTKSTSTSATSRAAAFGLPFSASSEQLLTETELRCLTYQQQYNASIELLHGERVRGKEIGLDRIVGRSTEDIAILPETLLCFKGKYAWWIVLGIELGALMSREDKDLA</sequence>
<protein>
    <submittedName>
        <fullName evidence="2">Uncharacterized protein</fullName>
    </submittedName>
</protein>
<dbReference type="GeneID" id="25321418"/>
<comment type="caution">
    <text evidence="2">The sequence shown here is derived from an EMBL/GenBank/DDBJ whole genome shotgun (WGS) entry which is preliminary data.</text>
</comment>
<keyword evidence="1" id="KW-1133">Transmembrane helix</keyword>
<keyword evidence="1" id="KW-0472">Membrane</keyword>
<dbReference type="Proteomes" id="UP000053958">
    <property type="component" value="Unassembled WGS sequence"/>
</dbReference>
<dbReference type="PANTHER" id="PTHR40623">
    <property type="entry name" value="INTEGRAL MEMBRANE PROTEIN"/>
    <property type="match status" value="1"/>
</dbReference>
<evidence type="ECO:0000313" key="3">
    <source>
        <dbReference type="Proteomes" id="UP000053958"/>
    </source>
</evidence>
<proteinExistence type="predicted"/>
<evidence type="ECO:0000313" key="2">
    <source>
        <dbReference type="EMBL" id="KKA16871.1"/>
    </source>
</evidence>
<name>A0A0F4YG05_RASE3</name>
<dbReference type="AlphaFoldDB" id="A0A0F4YG05"/>
<dbReference type="STRING" id="1408163.A0A0F4YG05"/>
<evidence type="ECO:0000256" key="1">
    <source>
        <dbReference type="SAM" id="Phobius"/>
    </source>
</evidence>
<gene>
    <name evidence="2" type="ORF">T310_9485</name>
</gene>
<dbReference type="RefSeq" id="XP_013323483.1">
    <property type="nucleotide sequence ID" value="XM_013468029.1"/>
</dbReference>
<reference evidence="2 3" key="1">
    <citation type="submission" date="2015-04" db="EMBL/GenBank/DDBJ databases">
        <authorList>
            <person name="Heijne W.H."/>
            <person name="Fedorova N.D."/>
            <person name="Nierman W.C."/>
            <person name="Vollebregt A.W."/>
            <person name="Zhao Z."/>
            <person name="Wu L."/>
            <person name="Kumar M."/>
            <person name="Stam H."/>
            <person name="van den Berg M.A."/>
            <person name="Pel H.J."/>
        </authorList>
    </citation>
    <scope>NUCLEOTIDE SEQUENCE [LARGE SCALE GENOMIC DNA]</scope>
    <source>
        <strain evidence="2 3">CBS 393.64</strain>
    </source>
</reference>
<organism evidence="2 3">
    <name type="scientific">Rasamsonia emersonii (strain ATCC 16479 / CBS 393.64 / IMI 116815)</name>
    <dbReference type="NCBI Taxonomy" id="1408163"/>
    <lineage>
        <taxon>Eukaryota</taxon>
        <taxon>Fungi</taxon>
        <taxon>Dikarya</taxon>
        <taxon>Ascomycota</taxon>
        <taxon>Pezizomycotina</taxon>
        <taxon>Eurotiomycetes</taxon>
        <taxon>Eurotiomycetidae</taxon>
        <taxon>Eurotiales</taxon>
        <taxon>Trichocomaceae</taxon>
        <taxon>Rasamsonia</taxon>
    </lineage>
</organism>
<feature type="transmembrane region" description="Helical" evidence="1">
    <location>
        <begin position="12"/>
        <end position="31"/>
    </location>
</feature>
<keyword evidence="1" id="KW-0812">Transmembrane</keyword>
<dbReference type="OrthoDB" id="5426165at2759"/>
<dbReference type="EMBL" id="LASV01000732">
    <property type="protein sequence ID" value="KKA16871.1"/>
    <property type="molecule type" value="Genomic_DNA"/>
</dbReference>
<keyword evidence="3" id="KW-1185">Reference proteome</keyword>
<dbReference type="PANTHER" id="PTHR40623:SF2">
    <property type="entry name" value="INTEGRAL MEMBRANE PROTEIN"/>
    <property type="match status" value="1"/>
</dbReference>
<accession>A0A0F4YG05</accession>